<dbReference type="Gene3D" id="1.20.1270.90">
    <property type="entry name" value="AF1782-like"/>
    <property type="match status" value="1"/>
</dbReference>
<dbReference type="PANTHER" id="PTHR34154:SF3">
    <property type="entry name" value="ALKALI-SENSITIVE LINKAGE PROTEIN 1"/>
    <property type="match status" value="1"/>
</dbReference>
<feature type="domain" description="Secretion system C-terminal sorting" evidence="4">
    <location>
        <begin position="829"/>
        <end position="900"/>
    </location>
</feature>
<dbReference type="EMBL" id="JACVXB010000002">
    <property type="protein sequence ID" value="MBD0831550.1"/>
    <property type="molecule type" value="Genomic_DNA"/>
</dbReference>
<protein>
    <submittedName>
        <fullName evidence="5">T9SS type A sorting domain-containing protein</fullName>
    </submittedName>
</protein>
<evidence type="ECO:0000256" key="1">
    <source>
        <dbReference type="ARBA" id="ARBA00022729"/>
    </source>
</evidence>
<reference evidence="5 6" key="1">
    <citation type="submission" date="2020-09" db="EMBL/GenBank/DDBJ databases">
        <title>TT11 complete genome.</title>
        <authorList>
            <person name="Wu Z."/>
        </authorList>
    </citation>
    <scope>NUCLEOTIDE SEQUENCE [LARGE SCALE GENOMIC DNA]</scope>
    <source>
        <strain evidence="5 6">TT11</strain>
    </source>
</reference>
<dbReference type="InterPro" id="IPR053183">
    <property type="entry name" value="ASL1"/>
</dbReference>
<dbReference type="Gene3D" id="3.20.20.80">
    <property type="entry name" value="Glycosidases"/>
    <property type="match status" value="1"/>
</dbReference>
<evidence type="ECO:0000313" key="5">
    <source>
        <dbReference type="EMBL" id="MBD0831550.1"/>
    </source>
</evidence>
<dbReference type="InterPro" id="IPR017853">
    <property type="entry name" value="GH"/>
</dbReference>
<evidence type="ECO:0000259" key="4">
    <source>
        <dbReference type="Pfam" id="PF18962"/>
    </source>
</evidence>
<sequence>MNLFIYKEPRSMQLFLIMLFSAFALESFSQTDVTSIYLTNADFNTNCNYTTGTSGTVATADPANTSTIEGWTLTSAQAWSAAATFEHGWNGSFNGVTTPTSGADGAFGTGQGAIGLTAGWSGSLIYSQQVTLDPGLYTFEFATAFLGQNNIAENLTGWLGDDGYVVLSNANSVQALGYWYTLQLSIRIVSQTTGKIQVGMKPHQSGSTSNARVFIDYVKIISQPVNKDALQALVNTANSMLANPEEVPAGSTVYQDLQSAVSNAQEVLDNGAATTSAILKAEDDMNKAIDDVEAAIFEASQTIFDNYTATYTSLTDINMKLTGKGQVTLTSSSDPIVNSAIDLASPDAWVYFENLKPSQVATSYLNYFKVNGQDAAVGNNIRITNYLNGAMVIAHSNNYNALTVFDGAAQGGTSRNLSINQHYKTAELGAMADNIESFILKRGYMATFASNENGTGTSRVYIADDDDVIVDVMPEGLSNTVSMVVVRQWRWTTKKGWRGSASGADQFNAGSSYDYNNSNYGTLDVEYVPMRHNPNWNAYSNFMDKFGSTHALGYNEPDNSVDDGFSSVADAINAWPNMMASGLRLGSPAPTDGGLNWLYSFMDQCDELGYRVDFVAWHFYRANNTAQQLYDQLLAIHNRTGRPIWITEFNNGCNWTYNGNEPTQEENAQVIQDFINMLEDAPFVERYYVWDGCNESLRMTNYDGSLKPAGIIYRDLESTMAFGEDFYNDCEQPVITPYVQVNNGEWTTNTDLTVNPGDQVRFGPQPFGGTWSWSGCGISGSSREQVIYPTDPCTVTATNTSICGAKSTVVYKINGGTLSTDQVENNIGIYPNPANNFINIVLKGNYDDTNVILFDLTGKIVLKTNLIKDENKIDLSHLSSGMYVVKIKNQNQSFSVKKIIKL</sequence>
<gene>
    <name evidence="5" type="ORF">ICJ83_05330</name>
</gene>
<dbReference type="Proteomes" id="UP000600588">
    <property type="component" value="Unassembled WGS sequence"/>
</dbReference>
<name>A0A8J6Q245_9FLAO</name>
<feature type="domain" description="Asl1-like glycosyl hydrolase catalytic" evidence="3">
    <location>
        <begin position="512"/>
        <end position="713"/>
    </location>
</feature>
<dbReference type="RefSeq" id="WP_188229345.1">
    <property type="nucleotide sequence ID" value="NZ_JACVXB010000002.1"/>
</dbReference>
<dbReference type="Pfam" id="PF11790">
    <property type="entry name" value="Glyco_hydro_cc"/>
    <property type="match status" value="1"/>
</dbReference>
<keyword evidence="6" id="KW-1185">Reference proteome</keyword>
<evidence type="ECO:0000256" key="2">
    <source>
        <dbReference type="SAM" id="SignalP"/>
    </source>
</evidence>
<dbReference type="SUPFAM" id="SSF51445">
    <property type="entry name" value="(Trans)glycosidases"/>
    <property type="match status" value="1"/>
</dbReference>
<dbReference type="AlphaFoldDB" id="A0A8J6Q245"/>
<dbReference type="Pfam" id="PF18962">
    <property type="entry name" value="Por_Secre_tail"/>
    <property type="match status" value="1"/>
</dbReference>
<feature type="chain" id="PRO_5035311040" evidence="2">
    <location>
        <begin position="25"/>
        <end position="902"/>
    </location>
</feature>
<feature type="signal peptide" evidence="2">
    <location>
        <begin position="1"/>
        <end position="24"/>
    </location>
</feature>
<dbReference type="InterPro" id="IPR024655">
    <property type="entry name" value="Asl1_glyco_hydro_catalytic"/>
</dbReference>
<keyword evidence="1 2" id="KW-0732">Signal</keyword>
<dbReference type="InterPro" id="IPR026444">
    <property type="entry name" value="Secre_tail"/>
</dbReference>
<proteinExistence type="predicted"/>
<evidence type="ECO:0000313" key="6">
    <source>
        <dbReference type="Proteomes" id="UP000600588"/>
    </source>
</evidence>
<dbReference type="NCBIfam" id="TIGR04183">
    <property type="entry name" value="Por_Secre_tail"/>
    <property type="match status" value="1"/>
</dbReference>
<evidence type="ECO:0000259" key="3">
    <source>
        <dbReference type="Pfam" id="PF11790"/>
    </source>
</evidence>
<dbReference type="PANTHER" id="PTHR34154">
    <property type="entry name" value="ALKALI-SENSITIVE LINKAGE PROTEIN 1"/>
    <property type="match status" value="1"/>
</dbReference>
<accession>A0A8J6Q245</accession>
<organism evidence="5 6">
    <name type="scientific">Aestuariibaculum sediminum</name>
    <dbReference type="NCBI Taxonomy" id="2770637"/>
    <lineage>
        <taxon>Bacteria</taxon>
        <taxon>Pseudomonadati</taxon>
        <taxon>Bacteroidota</taxon>
        <taxon>Flavobacteriia</taxon>
        <taxon>Flavobacteriales</taxon>
        <taxon>Flavobacteriaceae</taxon>
    </lineage>
</organism>
<comment type="caution">
    <text evidence="5">The sequence shown here is derived from an EMBL/GenBank/DDBJ whole genome shotgun (WGS) entry which is preliminary data.</text>
</comment>